<dbReference type="InterPro" id="IPR024904">
    <property type="entry name" value="OTCase_ArgI"/>
</dbReference>
<evidence type="ECO:0000256" key="3">
    <source>
        <dbReference type="ARBA" id="ARBA00007805"/>
    </source>
</evidence>
<dbReference type="HAMAP" id="MF_01109">
    <property type="entry name" value="OTCase"/>
    <property type="match status" value="1"/>
</dbReference>
<keyword evidence="5 8" id="KW-0963">Cytoplasm</keyword>
<dbReference type="PRINTS" id="PR00102">
    <property type="entry name" value="OTCASE"/>
</dbReference>
<feature type="domain" description="Aspartate/ornithine carbamoyltransferase carbamoyl-P binding" evidence="10">
    <location>
        <begin position="8"/>
        <end position="148"/>
    </location>
</feature>
<dbReference type="RefSeq" id="WP_080462194.1">
    <property type="nucleotide sequence ID" value="NZ_BMNJ01000001.1"/>
</dbReference>
<evidence type="ECO:0000259" key="9">
    <source>
        <dbReference type="Pfam" id="PF00185"/>
    </source>
</evidence>
<dbReference type="GO" id="GO:0042450">
    <property type="term" value="P:L-arginine biosynthetic process via ornithine"/>
    <property type="evidence" value="ECO:0007669"/>
    <property type="project" value="UniProtKB-UniRule"/>
</dbReference>
<dbReference type="Pfam" id="PF00185">
    <property type="entry name" value="OTCace"/>
    <property type="match status" value="1"/>
</dbReference>
<dbReference type="InterPro" id="IPR002292">
    <property type="entry name" value="Orn/put_carbamltrans"/>
</dbReference>
<dbReference type="NCBIfam" id="NF003286">
    <property type="entry name" value="PRK04284.1"/>
    <property type="match status" value="1"/>
</dbReference>
<dbReference type="KEGG" id="actp:B6G06_08780"/>
<keyword evidence="6 8" id="KW-0808">Transferase</keyword>
<dbReference type="EMBL" id="BMNJ01000001">
    <property type="protein sequence ID" value="GGO95476.1"/>
    <property type="molecule type" value="Genomic_DNA"/>
</dbReference>
<keyword evidence="12" id="KW-1185">Reference proteome</keyword>
<comment type="similarity">
    <text evidence="3 8">Belongs to the aspartate/ornithine carbamoyltransferase superfamily. OTCase family.</text>
</comment>
<evidence type="ECO:0000256" key="2">
    <source>
        <dbReference type="ARBA" id="ARBA00004496"/>
    </source>
</evidence>
<dbReference type="FunFam" id="3.40.50.1370:FF:000004">
    <property type="entry name" value="Ornithine carbamoyltransferase"/>
    <property type="match status" value="1"/>
</dbReference>
<feature type="binding site" evidence="8">
    <location>
        <position position="232"/>
    </location>
    <ligand>
        <name>L-ornithine</name>
        <dbReference type="ChEBI" id="CHEBI:46911"/>
    </ligand>
</feature>
<comment type="subcellular location">
    <subcellularLocation>
        <location evidence="2 8">Cytoplasm</location>
    </subcellularLocation>
</comment>
<evidence type="ECO:0000313" key="11">
    <source>
        <dbReference type="EMBL" id="GGO95476.1"/>
    </source>
</evidence>
<dbReference type="InterPro" id="IPR006132">
    <property type="entry name" value="Asp/Orn_carbamoyltranf_P-bd"/>
</dbReference>
<dbReference type="Pfam" id="PF02729">
    <property type="entry name" value="OTCace_N"/>
    <property type="match status" value="1"/>
</dbReference>
<accession>A0A8H9HB22</accession>
<feature type="binding site" evidence="8">
    <location>
        <begin position="236"/>
        <end position="237"/>
    </location>
    <ligand>
        <name>L-ornithine</name>
        <dbReference type="ChEBI" id="CHEBI:46911"/>
    </ligand>
</feature>
<evidence type="ECO:0000256" key="8">
    <source>
        <dbReference type="HAMAP-Rule" id="MF_01109"/>
    </source>
</evidence>
<evidence type="ECO:0000256" key="6">
    <source>
        <dbReference type="ARBA" id="ARBA00022679"/>
    </source>
</evidence>
<gene>
    <name evidence="11" type="primary">argF</name>
    <name evidence="11" type="ORF">GCM10011612_03400</name>
</gene>
<evidence type="ECO:0000256" key="4">
    <source>
        <dbReference type="ARBA" id="ARBA00013007"/>
    </source>
</evidence>
<dbReference type="PRINTS" id="PR00100">
    <property type="entry name" value="AOTCASE"/>
</dbReference>
<dbReference type="InterPro" id="IPR006130">
    <property type="entry name" value="Asp/Orn_carbamoylTrfase"/>
</dbReference>
<dbReference type="GO" id="GO:0019240">
    <property type="term" value="P:citrulline biosynthetic process"/>
    <property type="evidence" value="ECO:0007669"/>
    <property type="project" value="TreeGrafter"/>
</dbReference>
<name>A0A8H9HB22_9ACTO</name>
<feature type="domain" description="Aspartate/ornithine carbamoyltransferase Asp/Orn-binding" evidence="9">
    <location>
        <begin position="156"/>
        <end position="329"/>
    </location>
</feature>
<dbReference type="Gene3D" id="3.40.50.1370">
    <property type="entry name" value="Aspartate/ornithine carbamoyltransferase"/>
    <property type="match status" value="2"/>
</dbReference>
<dbReference type="InterPro" id="IPR036901">
    <property type="entry name" value="Asp/Orn_carbamoylTrfase_sf"/>
</dbReference>
<dbReference type="SUPFAM" id="SSF53671">
    <property type="entry name" value="Aspartate/ornithine carbamoyltransferase"/>
    <property type="match status" value="1"/>
</dbReference>
<reference evidence="11" key="2">
    <citation type="submission" date="2020-09" db="EMBL/GenBank/DDBJ databases">
        <authorList>
            <person name="Sun Q."/>
            <person name="Zhou Y."/>
        </authorList>
    </citation>
    <scope>NUCLEOTIDE SEQUENCE</scope>
    <source>
        <strain evidence="11">CGMCC 4.7372</strain>
    </source>
</reference>
<dbReference type="AlphaFoldDB" id="A0A8H9HB22"/>
<dbReference type="Proteomes" id="UP000614239">
    <property type="component" value="Unassembled WGS sequence"/>
</dbReference>
<feature type="binding site" evidence="8">
    <location>
        <begin position="135"/>
        <end position="138"/>
    </location>
    <ligand>
        <name>carbamoyl phosphate</name>
        <dbReference type="ChEBI" id="CHEBI:58228"/>
    </ligand>
</feature>
<dbReference type="GO" id="GO:0004585">
    <property type="term" value="F:ornithine carbamoyltransferase activity"/>
    <property type="evidence" value="ECO:0007669"/>
    <property type="project" value="UniProtKB-UniRule"/>
</dbReference>
<dbReference type="NCBIfam" id="NF001986">
    <property type="entry name" value="PRK00779.1"/>
    <property type="match status" value="1"/>
</dbReference>
<feature type="binding site" evidence="8">
    <location>
        <position position="84"/>
    </location>
    <ligand>
        <name>carbamoyl phosphate</name>
        <dbReference type="ChEBI" id="CHEBI:58228"/>
    </ligand>
</feature>
<dbReference type="NCBIfam" id="TIGR00658">
    <property type="entry name" value="orni_carb_tr"/>
    <property type="match status" value="1"/>
</dbReference>
<comment type="function">
    <text evidence="1">Reversibly catalyzes the transfer of the carbamoyl group from carbamoyl phosphate (CP) to the N(epsilon) atom of ornithine (ORN) to produce L-citrulline.</text>
</comment>
<dbReference type="GO" id="GO:0005737">
    <property type="term" value="C:cytoplasm"/>
    <property type="evidence" value="ECO:0007669"/>
    <property type="project" value="UniProtKB-SubCell"/>
</dbReference>
<comment type="catalytic activity">
    <reaction evidence="7 8">
        <text>carbamoyl phosphate + L-ornithine = L-citrulline + phosphate + H(+)</text>
        <dbReference type="Rhea" id="RHEA:19513"/>
        <dbReference type="ChEBI" id="CHEBI:15378"/>
        <dbReference type="ChEBI" id="CHEBI:43474"/>
        <dbReference type="ChEBI" id="CHEBI:46911"/>
        <dbReference type="ChEBI" id="CHEBI:57743"/>
        <dbReference type="ChEBI" id="CHEBI:58228"/>
        <dbReference type="EC" id="2.1.3.3"/>
    </reaction>
</comment>
<feature type="binding site" evidence="8">
    <location>
        <begin position="57"/>
        <end position="60"/>
    </location>
    <ligand>
        <name>carbamoyl phosphate</name>
        <dbReference type="ChEBI" id="CHEBI:58228"/>
    </ligand>
</feature>
<reference evidence="11" key="1">
    <citation type="journal article" date="2014" name="Int. J. Syst. Evol. Microbiol.">
        <title>Complete genome sequence of Corynebacterium casei LMG S-19264T (=DSM 44701T), isolated from a smear-ripened cheese.</title>
        <authorList>
            <consortium name="US DOE Joint Genome Institute (JGI-PGF)"/>
            <person name="Walter F."/>
            <person name="Albersmeier A."/>
            <person name="Kalinowski J."/>
            <person name="Ruckert C."/>
        </authorList>
    </citation>
    <scope>NUCLEOTIDE SEQUENCE</scope>
    <source>
        <strain evidence="11">CGMCC 4.7372</strain>
    </source>
</reference>
<evidence type="ECO:0000259" key="10">
    <source>
        <dbReference type="Pfam" id="PF02729"/>
    </source>
</evidence>
<feature type="binding site" evidence="8">
    <location>
        <begin position="274"/>
        <end position="275"/>
    </location>
    <ligand>
        <name>carbamoyl phosphate</name>
        <dbReference type="ChEBI" id="CHEBI:58228"/>
    </ligand>
</feature>
<sequence length="336" mass="37236">MTHPLHNRHFLKETDFTTAEWMSLLDLAAQLKADKKAGKEVQRLKGKNIALIFEKTSTRTRCSFEVGAADQGAHTTYLDPSGSQLGHKESVADTARVLGRMYDGIEYRGDDQAKVETLAELSGVPVWNGLTDAWHPTQMLADQLTMIELVDKPITEISLAYLGDARNNVANSLLVSGALVGMDIRLVAPEELQPEAEVVAIAEELAATSGARITITDDVDEGVKGVDYLYTDVWVSMGEPKEVWNERIALLKDYQVNGELVKRTGNDDVKFLHCLPAFHDRNTKVGQQLFEATGMDGLEVTDDVFETERNVSFQQAENRMHTIKAVMVATLGDWED</sequence>
<dbReference type="OrthoDB" id="9802587at2"/>
<feature type="binding site" evidence="8">
    <location>
        <position position="319"/>
    </location>
    <ligand>
        <name>carbamoyl phosphate</name>
        <dbReference type="ChEBI" id="CHEBI:58228"/>
    </ligand>
</feature>
<comment type="caution">
    <text evidence="11">The sequence shown here is derived from an EMBL/GenBank/DDBJ whole genome shotgun (WGS) entry which is preliminary data.</text>
</comment>
<evidence type="ECO:0000256" key="7">
    <source>
        <dbReference type="ARBA" id="ARBA00048772"/>
    </source>
</evidence>
<dbReference type="PANTHER" id="PTHR45753">
    <property type="entry name" value="ORNITHINE CARBAMOYLTRANSFERASE, MITOCHONDRIAL"/>
    <property type="match status" value="1"/>
</dbReference>
<evidence type="ECO:0000313" key="12">
    <source>
        <dbReference type="Proteomes" id="UP000614239"/>
    </source>
</evidence>
<proteinExistence type="inferred from homology"/>
<feature type="binding site" evidence="8">
    <location>
        <position position="168"/>
    </location>
    <ligand>
        <name>L-ornithine</name>
        <dbReference type="ChEBI" id="CHEBI:46911"/>
    </ligand>
</feature>
<protein>
    <recommendedName>
        <fullName evidence="4 8">Ornithine carbamoyltransferase</fullName>
        <shortName evidence="8">OTCase</shortName>
        <ecNumber evidence="4 8">2.1.3.3</ecNumber>
    </recommendedName>
</protein>
<organism evidence="11 12">
    <name type="scientific">Actinomyces gaoshouyii</name>
    <dbReference type="NCBI Taxonomy" id="1960083"/>
    <lineage>
        <taxon>Bacteria</taxon>
        <taxon>Bacillati</taxon>
        <taxon>Actinomycetota</taxon>
        <taxon>Actinomycetes</taxon>
        <taxon>Actinomycetales</taxon>
        <taxon>Actinomycetaceae</taxon>
        <taxon>Actinomyces</taxon>
    </lineage>
</organism>
<evidence type="ECO:0000256" key="1">
    <source>
        <dbReference type="ARBA" id="ARBA00003822"/>
    </source>
</evidence>
<dbReference type="PANTHER" id="PTHR45753:SF2">
    <property type="entry name" value="ORNITHINE CARBAMOYLTRANSFERASE"/>
    <property type="match status" value="1"/>
</dbReference>
<dbReference type="InterPro" id="IPR006131">
    <property type="entry name" value="Asp_carbamoyltransf_Asp/Orn-bd"/>
</dbReference>
<dbReference type="PROSITE" id="PS00097">
    <property type="entry name" value="CARBAMOYLTRANSFERASE"/>
    <property type="match status" value="1"/>
</dbReference>
<dbReference type="EC" id="2.1.3.3" evidence="4 8"/>
<dbReference type="GO" id="GO:0016597">
    <property type="term" value="F:amino acid binding"/>
    <property type="evidence" value="ECO:0007669"/>
    <property type="project" value="InterPro"/>
</dbReference>
<feature type="binding site" evidence="8">
    <location>
        <position position="108"/>
    </location>
    <ligand>
        <name>carbamoyl phosphate</name>
        <dbReference type="ChEBI" id="CHEBI:58228"/>
    </ligand>
</feature>
<evidence type="ECO:0000256" key="5">
    <source>
        <dbReference type="ARBA" id="ARBA00022490"/>
    </source>
</evidence>